<keyword evidence="4" id="KW-0017">Alkaloid metabolism</keyword>
<evidence type="ECO:0000256" key="1">
    <source>
        <dbReference type="ARBA" id="ARBA00001974"/>
    </source>
</evidence>
<dbReference type="PROSITE" id="PS51387">
    <property type="entry name" value="FAD_PCMH"/>
    <property type="match status" value="1"/>
</dbReference>
<evidence type="ECO:0000313" key="12">
    <source>
        <dbReference type="EMBL" id="KAL3643760.1"/>
    </source>
</evidence>
<evidence type="ECO:0000256" key="7">
    <source>
        <dbReference type="ARBA" id="ARBA00022827"/>
    </source>
</evidence>
<dbReference type="FunFam" id="3.30.43.10:FF:000004">
    <property type="entry name" value="Berberine bridge enzyme-like 15"/>
    <property type="match status" value="1"/>
</dbReference>
<dbReference type="InterPro" id="IPR016167">
    <property type="entry name" value="FAD-bd_PCMH_sub1"/>
</dbReference>
<evidence type="ECO:0000256" key="6">
    <source>
        <dbReference type="ARBA" id="ARBA00022729"/>
    </source>
</evidence>
<dbReference type="Proteomes" id="UP001632038">
    <property type="component" value="Unassembled WGS sequence"/>
</dbReference>
<dbReference type="Gene3D" id="3.40.462.20">
    <property type="match status" value="1"/>
</dbReference>
<feature type="signal peptide" evidence="10">
    <location>
        <begin position="1"/>
        <end position="29"/>
    </location>
</feature>
<accession>A0ABD3DND2</accession>
<keyword evidence="5" id="KW-0285">Flavoprotein</keyword>
<dbReference type="Gene3D" id="3.30.43.10">
    <property type="entry name" value="Uridine Diphospho-n-acetylenolpyruvylglucosamine Reductase, domain 2"/>
    <property type="match status" value="1"/>
</dbReference>
<dbReference type="Gene3D" id="3.30.465.10">
    <property type="match status" value="1"/>
</dbReference>
<keyword evidence="13" id="KW-1185">Reference proteome</keyword>
<sequence length="533" mass="59796">MDISYNSLASSKLHFLILMLCCLSLSSLADTNSFLRCLSTTLTPKIQFTNIVYTPNNINYTSILHSSIRNSRFNTSSTRNPTVIVTPCQQSQVQSTVKCANNAGTTLKIRSGGHDYEGLSYTSKTPFAILDMFKFRSVEINLDDETAWVAAGATLGELYYKIWEKSKVHAFPAGVCPTIGLGGHISGGGYGNMVRKYGLSSDNLVDAKIVDAKGRVLDRKRMGEDVFWAIRGGGGASFGVILSYKIKLVRVPPIVTVFKVPRTLEENATDLVHHWQYIADKVDKNLFLRVYMHPKTLNGTKTLTASFIAMFLGNADNLVSLMTSTFPELGLQKHDCKEVSWIKSVLFWAEFPDETPETTLLNRNTTNPRAFKNKSDYVKTPIPKDGLRGALERLADSGDLMMMFNPYGGRMSEIPETATAYPHRAGNIYKIQYLLYWVEAGPDFTNKEIDKMRGLHNYMTPFVSKNPREAFLNYRDIDIGSTDNGPGSLDEARVYGIKYFKGNFDRLVRVKTKIDPENFFKHEQSIVPLKNSY</sequence>
<organism evidence="12 13">
    <name type="scientific">Castilleja foliolosa</name>
    <dbReference type="NCBI Taxonomy" id="1961234"/>
    <lineage>
        <taxon>Eukaryota</taxon>
        <taxon>Viridiplantae</taxon>
        <taxon>Streptophyta</taxon>
        <taxon>Embryophyta</taxon>
        <taxon>Tracheophyta</taxon>
        <taxon>Spermatophyta</taxon>
        <taxon>Magnoliopsida</taxon>
        <taxon>eudicotyledons</taxon>
        <taxon>Gunneridae</taxon>
        <taxon>Pentapetalae</taxon>
        <taxon>asterids</taxon>
        <taxon>lamiids</taxon>
        <taxon>Lamiales</taxon>
        <taxon>Orobanchaceae</taxon>
        <taxon>Pedicularideae</taxon>
        <taxon>Castillejinae</taxon>
        <taxon>Castilleja</taxon>
    </lineage>
</organism>
<dbReference type="InterPro" id="IPR016166">
    <property type="entry name" value="FAD-bd_PCMH"/>
</dbReference>
<evidence type="ECO:0000256" key="10">
    <source>
        <dbReference type="SAM" id="SignalP"/>
    </source>
</evidence>
<dbReference type="Pfam" id="PF01565">
    <property type="entry name" value="FAD_binding_4"/>
    <property type="match status" value="1"/>
</dbReference>
<name>A0ABD3DND2_9LAMI</name>
<dbReference type="InterPro" id="IPR016169">
    <property type="entry name" value="FAD-bd_PCMH_sub2"/>
</dbReference>
<dbReference type="InterPro" id="IPR012951">
    <property type="entry name" value="BBE"/>
</dbReference>
<evidence type="ECO:0000259" key="11">
    <source>
        <dbReference type="PROSITE" id="PS51387"/>
    </source>
</evidence>
<gene>
    <name evidence="12" type="ORF">CASFOL_014575</name>
</gene>
<evidence type="ECO:0000256" key="9">
    <source>
        <dbReference type="ARBA" id="ARBA00023180"/>
    </source>
</evidence>
<protein>
    <recommendedName>
        <fullName evidence="11">FAD-binding PCMH-type domain-containing protein</fullName>
    </recommendedName>
</protein>
<dbReference type="AlphaFoldDB" id="A0ABD3DND2"/>
<comment type="similarity">
    <text evidence="3">Belongs to the oxygen-dependent FAD-linked oxidoreductase family.</text>
</comment>
<dbReference type="PANTHER" id="PTHR32448">
    <property type="entry name" value="OS08G0158400 PROTEIN"/>
    <property type="match status" value="1"/>
</dbReference>
<keyword evidence="6 10" id="KW-0732">Signal</keyword>
<dbReference type="EMBL" id="JAVIJP010000016">
    <property type="protein sequence ID" value="KAL3643760.1"/>
    <property type="molecule type" value="Genomic_DNA"/>
</dbReference>
<evidence type="ECO:0000256" key="4">
    <source>
        <dbReference type="ARBA" id="ARBA00022589"/>
    </source>
</evidence>
<proteinExistence type="inferred from homology"/>
<feature type="chain" id="PRO_5044837693" description="FAD-binding PCMH-type domain-containing protein" evidence="10">
    <location>
        <begin position="30"/>
        <end position="533"/>
    </location>
</feature>
<dbReference type="InterPro" id="IPR036318">
    <property type="entry name" value="FAD-bd_PCMH-like_sf"/>
</dbReference>
<dbReference type="InterPro" id="IPR006094">
    <property type="entry name" value="Oxid_FAD_bind_N"/>
</dbReference>
<keyword evidence="8" id="KW-1015">Disulfide bond</keyword>
<reference evidence="13" key="1">
    <citation type="journal article" date="2024" name="IScience">
        <title>Strigolactones Initiate the Formation of Haustorium-like Structures in Castilleja.</title>
        <authorList>
            <person name="Buerger M."/>
            <person name="Peterson D."/>
            <person name="Chory J."/>
        </authorList>
    </citation>
    <scope>NUCLEOTIDE SEQUENCE [LARGE SCALE GENOMIC DNA]</scope>
</reference>
<comment type="cofactor">
    <cofactor evidence="1">
        <name>FAD</name>
        <dbReference type="ChEBI" id="CHEBI:57692"/>
    </cofactor>
</comment>
<comment type="caution">
    <text evidence="12">The sequence shown here is derived from an EMBL/GenBank/DDBJ whole genome shotgun (WGS) entry which is preliminary data.</text>
</comment>
<comment type="pathway">
    <text evidence="2">Alkaloid biosynthesis.</text>
</comment>
<evidence type="ECO:0000256" key="5">
    <source>
        <dbReference type="ARBA" id="ARBA00022630"/>
    </source>
</evidence>
<keyword evidence="7" id="KW-0274">FAD</keyword>
<evidence type="ECO:0000256" key="3">
    <source>
        <dbReference type="ARBA" id="ARBA00005466"/>
    </source>
</evidence>
<dbReference type="SUPFAM" id="SSF56176">
    <property type="entry name" value="FAD-binding/transporter-associated domain-like"/>
    <property type="match status" value="1"/>
</dbReference>
<dbReference type="Pfam" id="PF08031">
    <property type="entry name" value="BBE"/>
    <property type="match status" value="1"/>
</dbReference>
<evidence type="ECO:0000313" key="13">
    <source>
        <dbReference type="Proteomes" id="UP001632038"/>
    </source>
</evidence>
<evidence type="ECO:0000256" key="8">
    <source>
        <dbReference type="ARBA" id="ARBA00023157"/>
    </source>
</evidence>
<keyword evidence="9" id="KW-0325">Glycoprotein</keyword>
<evidence type="ECO:0000256" key="2">
    <source>
        <dbReference type="ARBA" id="ARBA00004913"/>
    </source>
</evidence>
<feature type="domain" description="FAD-binding PCMH-type" evidence="11">
    <location>
        <begin position="77"/>
        <end position="251"/>
    </location>
</feature>